<dbReference type="InterPro" id="IPR029475">
    <property type="entry name" value="DUF6807"/>
</dbReference>
<feature type="signal peptide" evidence="1">
    <location>
        <begin position="1"/>
        <end position="19"/>
    </location>
</feature>
<protein>
    <recommendedName>
        <fullName evidence="4">Methane oxygenase PmoA</fullName>
    </recommendedName>
</protein>
<dbReference type="OrthoDB" id="2540540at2"/>
<proteinExistence type="predicted"/>
<dbReference type="EMBL" id="QTJV01000001">
    <property type="protein sequence ID" value="RFM36613.1"/>
    <property type="molecule type" value="Genomic_DNA"/>
</dbReference>
<accession>A0A3E1P8V6</accession>
<gene>
    <name evidence="2" type="ORF">DXN04_03695</name>
</gene>
<dbReference type="RefSeq" id="WP_116851935.1">
    <property type="nucleotide sequence ID" value="NZ_QTJV01000001.1"/>
</dbReference>
<organism evidence="2 3">
    <name type="scientific">Chitinophaga silvisoli</name>
    <dbReference type="NCBI Taxonomy" id="2291814"/>
    <lineage>
        <taxon>Bacteria</taxon>
        <taxon>Pseudomonadati</taxon>
        <taxon>Bacteroidota</taxon>
        <taxon>Chitinophagia</taxon>
        <taxon>Chitinophagales</taxon>
        <taxon>Chitinophagaceae</taxon>
        <taxon>Chitinophaga</taxon>
    </lineage>
</organism>
<reference evidence="2 3" key="1">
    <citation type="submission" date="2018-08" db="EMBL/GenBank/DDBJ databases">
        <title>Chitinophaga sp. K20C18050901, a novel bacterium isolated from forest soil.</title>
        <authorList>
            <person name="Wang C."/>
        </authorList>
    </citation>
    <scope>NUCLEOTIDE SEQUENCE [LARGE SCALE GENOMIC DNA]</scope>
    <source>
        <strain evidence="2 3">K20C18050901</strain>
    </source>
</reference>
<feature type="chain" id="PRO_5017779366" description="Methane oxygenase PmoA" evidence="1">
    <location>
        <begin position="20"/>
        <end position="410"/>
    </location>
</feature>
<evidence type="ECO:0000313" key="2">
    <source>
        <dbReference type="EMBL" id="RFM36613.1"/>
    </source>
</evidence>
<sequence length="410" mass="46277">MKYTVTLVLLLCCSILLQAQQIARFTVKAGAYPCADLPLHCAFDTLVDAEELQLVELKGNERIQRPFQLEPGNIWILLEGNTRAGETRVFELEEKARQPKLTINAMWVMPDSTDGLIITDFGKARLKYHASVMKAPPGVDSIYQRSGFIHPLYAPNGQVLTNIQPKDHYHHYGIWNPWTHTKTGGKEVDFWNLQKREGRVEFVSFVSKTMGNVYGGFKALQAHIAGSDKVMDELLDVKVYHSGSDTTRYTWDYTSTLNCATPDGITMLQYRYGGGFGLRATAEWKGDNTTLITDAGTTRNNTDSTRARWVKITGNTAKGRSGMLILCAPDNFDAPQPLRIWDDKAEHGELMLNYSPTKMKEWRLNYGREYRQRYRVVVFDNDLSVAEAEAAWQAYAHPPGITCVLLPGKQ</sequence>
<keyword evidence="3" id="KW-1185">Reference proteome</keyword>
<keyword evidence="1" id="KW-0732">Signal</keyword>
<comment type="caution">
    <text evidence="2">The sequence shown here is derived from an EMBL/GenBank/DDBJ whole genome shotgun (WGS) entry which is preliminary data.</text>
</comment>
<evidence type="ECO:0000256" key="1">
    <source>
        <dbReference type="SAM" id="SignalP"/>
    </source>
</evidence>
<name>A0A3E1P8V6_9BACT</name>
<evidence type="ECO:0000313" key="3">
    <source>
        <dbReference type="Proteomes" id="UP000261174"/>
    </source>
</evidence>
<dbReference type="Pfam" id="PF14100">
    <property type="entry name" value="DUF6807"/>
    <property type="match status" value="1"/>
</dbReference>
<dbReference type="AlphaFoldDB" id="A0A3E1P8V6"/>
<dbReference type="Proteomes" id="UP000261174">
    <property type="component" value="Unassembled WGS sequence"/>
</dbReference>
<evidence type="ECO:0008006" key="4">
    <source>
        <dbReference type="Google" id="ProtNLM"/>
    </source>
</evidence>